<dbReference type="Proteomes" id="UP000295685">
    <property type="component" value="Unassembled WGS sequence"/>
</dbReference>
<dbReference type="EMBL" id="PECK01000008">
    <property type="protein sequence ID" value="TDZ92091.1"/>
    <property type="molecule type" value="Genomic_DNA"/>
</dbReference>
<accession>A0A4R8SC11</accession>
<evidence type="ECO:0000256" key="1">
    <source>
        <dbReference type="SAM" id="Phobius"/>
    </source>
</evidence>
<evidence type="ECO:0000313" key="3">
    <source>
        <dbReference type="EMBL" id="TEA07321.1"/>
    </source>
</evidence>
<keyword evidence="4" id="KW-1185">Reference proteome</keyword>
<dbReference type="Proteomes" id="UP000294844">
    <property type="component" value="Unassembled WGS sequence"/>
</dbReference>
<organism evidence="2 5">
    <name type="scientific">Mycobacteroides salmoniphilum</name>
    <dbReference type="NCBI Taxonomy" id="404941"/>
    <lineage>
        <taxon>Bacteria</taxon>
        <taxon>Bacillati</taxon>
        <taxon>Actinomycetota</taxon>
        <taxon>Actinomycetes</taxon>
        <taxon>Mycobacteriales</taxon>
        <taxon>Mycobacteriaceae</taxon>
        <taxon>Mycobacteroides</taxon>
    </lineage>
</organism>
<evidence type="ECO:0000313" key="2">
    <source>
        <dbReference type="EMBL" id="TDZ92091.1"/>
    </source>
</evidence>
<keyword evidence="1" id="KW-0472">Membrane</keyword>
<comment type="caution">
    <text evidence="2">The sequence shown here is derived from an EMBL/GenBank/DDBJ whole genome shotgun (WGS) entry which is preliminary data.</text>
</comment>
<dbReference type="EMBL" id="PECM01000005">
    <property type="protein sequence ID" value="TEA07321.1"/>
    <property type="molecule type" value="Genomic_DNA"/>
</dbReference>
<evidence type="ECO:0000313" key="5">
    <source>
        <dbReference type="Proteomes" id="UP000295685"/>
    </source>
</evidence>
<name>A0A4R8SC11_9MYCO</name>
<reference evidence="4 5" key="1">
    <citation type="journal article" date="2019" name="Sci. Rep.">
        <title>Extended insight into the Mycobacterium chelonae-abscessus complex through whole genome sequencing of Mycobacterium salmoniphilum outbreak and Mycobacterium salmoniphilum-like strains.</title>
        <authorList>
            <person name="Behra P.R.K."/>
            <person name="Das S."/>
            <person name="Pettersson B.M.F."/>
            <person name="Shirreff L."/>
            <person name="DuCote T."/>
            <person name="Jacobsson K.G."/>
            <person name="Ennis D.G."/>
            <person name="Kirsebom L.A."/>
        </authorList>
    </citation>
    <scope>NUCLEOTIDE SEQUENCE [LARGE SCALE GENOMIC DNA]</scope>
    <source>
        <strain evidence="3 4">CCUG 60883</strain>
        <strain evidence="2 5">CCUG 60885</strain>
    </source>
</reference>
<sequence length="58" mass="6582">MRHLLTLPICHAHQVLHPCRPCEKAEARNQVKNFIAIVWLLVCTVFITGVVWYAAGGR</sequence>
<protein>
    <submittedName>
        <fullName evidence="2">Uncharacterized protein</fullName>
    </submittedName>
</protein>
<keyword evidence="1" id="KW-1133">Transmembrane helix</keyword>
<proteinExistence type="predicted"/>
<keyword evidence="1" id="KW-0812">Transmembrane</keyword>
<evidence type="ECO:0000313" key="4">
    <source>
        <dbReference type="Proteomes" id="UP000294844"/>
    </source>
</evidence>
<feature type="transmembrane region" description="Helical" evidence="1">
    <location>
        <begin position="34"/>
        <end position="55"/>
    </location>
</feature>
<dbReference type="AlphaFoldDB" id="A0A4R8SC11"/>
<gene>
    <name evidence="3" type="ORF">CCUG60883_01354</name>
    <name evidence="2" type="ORF">CCUG60885_04205</name>
</gene>